<keyword evidence="1" id="KW-0597">Phosphoprotein</keyword>
<feature type="modified residue" description="Phosphohistidine" evidence="1">
    <location>
        <position position="58"/>
    </location>
</feature>
<dbReference type="RefSeq" id="WP_109619196.1">
    <property type="nucleotide sequence ID" value="NZ_QGDO01000003.1"/>
</dbReference>
<dbReference type="AlphaFoldDB" id="A0A315ZC68"/>
<evidence type="ECO:0000259" key="2">
    <source>
        <dbReference type="PROSITE" id="PS50894"/>
    </source>
</evidence>
<accession>A0A315ZC68</accession>
<dbReference type="GO" id="GO:0000160">
    <property type="term" value="P:phosphorelay signal transduction system"/>
    <property type="evidence" value="ECO:0007669"/>
    <property type="project" value="InterPro"/>
</dbReference>
<name>A0A315ZC68_SEDFL</name>
<dbReference type="OrthoDB" id="982804at2"/>
<evidence type="ECO:0000313" key="3">
    <source>
        <dbReference type="EMBL" id="PWJ42334.1"/>
    </source>
</evidence>
<evidence type="ECO:0000313" key="4">
    <source>
        <dbReference type="Proteomes" id="UP000245535"/>
    </source>
</evidence>
<keyword evidence="4" id="KW-1185">Reference proteome</keyword>
<protein>
    <submittedName>
        <fullName evidence="3">HPt (Histidine-containing phosphotransfer) domain-containing protein</fullName>
    </submittedName>
</protein>
<dbReference type="Gene3D" id="1.20.120.160">
    <property type="entry name" value="HPT domain"/>
    <property type="match status" value="1"/>
</dbReference>
<dbReference type="InterPro" id="IPR008207">
    <property type="entry name" value="Sig_transdc_His_kin_Hpt_dom"/>
</dbReference>
<reference evidence="3 4" key="1">
    <citation type="submission" date="2018-03" db="EMBL/GenBank/DDBJ databases">
        <title>Genomic Encyclopedia of Archaeal and Bacterial Type Strains, Phase II (KMG-II): from individual species to whole genera.</title>
        <authorList>
            <person name="Goeker M."/>
        </authorList>
    </citation>
    <scope>NUCLEOTIDE SEQUENCE [LARGE SCALE GENOMIC DNA]</scope>
    <source>
        <strain evidence="3 4">DSM 28229</strain>
    </source>
</reference>
<dbReference type="PROSITE" id="PS50894">
    <property type="entry name" value="HPT"/>
    <property type="match status" value="1"/>
</dbReference>
<dbReference type="SUPFAM" id="SSF47226">
    <property type="entry name" value="Histidine-containing phosphotransfer domain, HPT domain"/>
    <property type="match status" value="1"/>
</dbReference>
<organism evidence="3 4">
    <name type="scientific">Sediminitomix flava</name>
    <dbReference type="NCBI Taxonomy" id="379075"/>
    <lineage>
        <taxon>Bacteria</taxon>
        <taxon>Pseudomonadati</taxon>
        <taxon>Bacteroidota</taxon>
        <taxon>Cytophagia</taxon>
        <taxon>Cytophagales</taxon>
        <taxon>Flammeovirgaceae</taxon>
        <taxon>Sediminitomix</taxon>
    </lineage>
</organism>
<dbReference type="Proteomes" id="UP000245535">
    <property type="component" value="Unassembled WGS sequence"/>
</dbReference>
<comment type="caution">
    <text evidence="3">The sequence shown here is derived from an EMBL/GenBank/DDBJ whole genome shotgun (WGS) entry which is preliminary data.</text>
</comment>
<feature type="domain" description="HPt" evidence="2">
    <location>
        <begin position="19"/>
        <end position="117"/>
    </location>
</feature>
<evidence type="ECO:0000256" key="1">
    <source>
        <dbReference type="PROSITE-ProRule" id="PRU00110"/>
    </source>
</evidence>
<proteinExistence type="predicted"/>
<dbReference type="Pfam" id="PF01627">
    <property type="entry name" value="Hpt"/>
    <property type="match status" value="1"/>
</dbReference>
<dbReference type="GO" id="GO:0004672">
    <property type="term" value="F:protein kinase activity"/>
    <property type="evidence" value="ECO:0007669"/>
    <property type="project" value="UniProtKB-ARBA"/>
</dbReference>
<dbReference type="EMBL" id="QGDO01000003">
    <property type="protein sequence ID" value="PWJ42334.1"/>
    <property type="molecule type" value="Genomic_DNA"/>
</dbReference>
<gene>
    <name evidence="3" type="ORF">BC781_103586</name>
</gene>
<sequence>MEKLRLCNLAKLESMSNGNSDFIIKMIHSFIYNTTTALDEFKSSIEAKDLMTLSKIAHKLKPSFDIMGVHSLKDQILRIEQYEREPFENDEMMAICNHFMEKSVEVIDELTEYNNNKEA</sequence>
<dbReference type="InterPro" id="IPR036641">
    <property type="entry name" value="HPT_dom_sf"/>
</dbReference>